<keyword evidence="2" id="KW-1185">Reference proteome</keyword>
<comment type="caution">
    <text evidence="1">The sequence shown here is derived from an EMBL/GenBank/DDBJ whole genome shotgun (WGS) entry which is preliminary data.</text>
</comment>
<gene>
    <name evidence="1" type="ORF">HPB52_022917</name>
</gene>
<sequence>MARDMADKVDERERDHATKEGVDCVIKNALPRNSTKLPFKRVVSWLKSNSMNILQSDKEGMFVLLPENLLGEKSDEAIAKNFKVVNFDPKKRRREALKLLGDLNLEHLKKITSKTDSGLTSLTADFFTIATMWIYTQNKGRKHRRR</sequence>
<reference evidence="1" key="1">
    <citation type="journal article" date="2020" name="Cell">
        <title>Large-Scale Comparative Analyses of Tick Genomes Elucidate Their Genetic Diversity and Vector Capacities.</title>
        <authorList>
            <consortium name="Tick Genome and Microbiome Consortium (TIGMIC)"/>
            <person name="Jia N."/>
            <person name="Wang J."/>
            <person name="Shi W."/>
            <person name="Du L."/>
            <person name="Sun Y."/>
            <person name="Zhan W."/>
            <person name="Jiang J.F."/>
            <person name="Wang Q."/>
            <person name="Zhang B."/>
            <person name="Ji P."/>
            <person name="Bell-Sakyi L."/>
            <person name="Cui X.M."/>
            <person name="Yuan T.T."/>
            <person name="Jiang B.G."/>
            <person name="Yang W.F."/>
            <person name="Lam T.T."/>
            <person name="Chang Q.C."/>
            <person name="Ding S.J."/>
            <person name="Wang X.J."/>
            <person name="Zhu J.G."/>
            <person name="Ruan X.D."/>
            <person name="Zhao L."/>
            <person name="Wei J.T."/>
            <person name="Ye R.Z."/>
            <person name="Que T.C."/>
            <person name="Du C.H."/>
            <person name="Zhou Y.H."/>
            <person name="Cheng J.X."/>
            <person name="Dai P.F."/>
            <person name="Guo W.B."/>
            <person name="Han X.H."/>
            <person name="Huang E.J."/>
            <person name="Li L.F."/>
            <person name="Wei W."/>
            <person name="Gao Y.C."/>
            <person name="Liu J.Z."/>
            <person name="Shao H.Z."/>
            <person name="Wang X."/>
            <person name="Wang C.C."/>
            <person name="Yang T.C."/>
            <person name="Huo Q.B."/>
            <person name="Li W."/>
            <person name="Chen H.Y."/>
            <person name="Chen S.E."/>
            <person name="Zhou L.G."/>
            <person name="Ni X.B."/>
            <person name="Tian J.H."/>
            <person name="Sheng Y."/>
            <person name="Liu T."/>
            <person name="Pan Y.S."/>
            <person name="Xia L.Y."/>
            <person name="Li J."/>
            <person name="Zhao F."/>
            <person name="Cao W.C."/>
        </authorList>
    </citation>
    <scope>NUCLEOTIDE SEQUENCE</scope>
    <source>
        <strain evidence="1">Rsan-2018</strain>
    </source>
</reference>
<organism evidence="1 2">
    <name type="scientific">Rhipicephalus sanguineus</name>
    <name type="common">Brown dog tick</name>
    <name type="synonym">Ixodes sanguineus</name>
    <dbReference type="NCBI Taxonomy" id="34632"/>
    <lineage>
        <taxon>Eukaryota</taxon>
        <taxon>Metazoa</taxon>
        <taxon>Ecdysozoa</taxon>
        <taxon>Arthropoda</taxon>
        <taxon>Chelicerata</taxon>
        <taxon>Arachnida</taxon>
        <taxon>Acari</taxon>
        <taxon>Parasitiformes</taxon>
        <taxon>Ixodida</taxon>
        <taxon>Ixodoidea</taxon>
        <taxon>Ixodidae</taxon>
        <taxon>Rhipicephalinae</taxon>
        <taxon>Rhipicephalus</taxon>
        <taxon>Rhipicephalus</taxon>
    </lineage>
</organism>
<dbReference type="Proteomes" id="UP000821837">
    <property type="component" value="Chromosome 11"/>
</dbReference>
<name>A0A9D4T4Z3_RHISA</name>
<evidence type="ECO:0000313" key="1">
    <source>
        <dbReference type="EMBL" id="KAH7973201.1"/>
    </source>
</evidence>
<evidence type="ECO:0000313" key="2">
    <source>
        <dbReference type="Proteomes" id="UP000821837"/>
    </source>
</evidence>
<reference evidence="1" key="2">
    <citation type="submission" date="2021-09" db="EMBL/GenBank/DDBJ databases">
        <authorList>
            <person name="Jia N."/>
            <person name="Wang J."/>
            <person name="Shi W."/>
            <person name="Du L."/>
            <person name="Sun Y."/>
            <person name="Zhan W."/>
            <person name="Jiang J."/>
            <person name="Wang Q."/>
            <person name="Zhang B."/>
            <person name="Ji P."/>
            <person name="Sakyi L.B."/>
            <person name="Cui X."/>
            <person name="Yuan T."/>
            <person name="Jiang B."/>
            <person name="Yang W."/>
            <person name="Lam T.T.-Y."/>
            <person name="Chang Q."/>
            <person name="Ding S."/>
            <person name="Wang X."/>
            <person name="Zhu J."/>
            <person name="Ruan X."/>
            <person name="Zhao L."/>
            <person name="Wei J."/>
            <person name="Que T."/>
            <person name="Du C."/>
            <person name="Cheng J."/>
            <person name="Dai P."/>
            <person name="Han X."/>
            <person name="Huang E."/>
            <person name="Gao Y."/>
            <person name="Liu J."/>
            <person name="Shao H."/>
            <person name="Ye R."/>
            <person name="Li L."/>
            <person name="Wei W."/>
            <person name="Wang X."/>
            <person name="Wang C."/>
            <person name="Huo Q."/>
            <person name="Li W."/>
            <person name="Guo W."/>
            <person name="Chen H."/>
            <person name="Chen S."/>
            <person name="Zhou L."/>
            <person name="Zhou L."/>
            <person name="Ni X."/>
            <person name="Tian J."/>
            <person name="Zhou Y."/>
            <person name="Sheng Y."/>
            <person name="Liu T."/>
            <person name="Pan Y."/>
            <person name="Xia L."/>
            <person name="Li J."/>
            <person name="Zhao F."/>
            <person name="Cao W."/>
        </authorList>
    </citation>
    <scope>NUCLEOTIDE SEQUENCE</scope>
    <source>
        <strain evidence="1">Rsan-2018</strain>
        <tissue evidence="1">Larvae</tissue>
    </source>
</reference>
<dbReference type="EMBL" id="JABSTV010001247">
    <property type="protein sequence ID" value="KAH7973201.1"/>
    <property type="molecule type" value="Genomic_DNA"/>
</dbReference>
<proteinExistence type="predicted"/>
<dbReference type="AlphaFoldDB" id="A0A9D4T4Z3"/>
<protein>
    <submittedName>
        <fullName evidence="1">Uncharacterized protein</fullName>
    </submittedName>
</protein>
<accession>A0A9D4T4Z3</accession>